<feature type="transmembrane region" description="Helical" evidence="8">
    <location>
        <begin position="195"/>
        <end position="215"/>
    </location>
</feature>
<evidence type="ECO:0000256" key="2">
    <source>
        <dbReference type="ARBA" id="ARBA00009142"/>
    </source>
</evidence>
<dbReference type="Pfam" id="PF01925">
    <property type="entry name" value="TauE"/>
    <property type="match status" value="1"/>
</dbReference>
<proteinExistence type="inferred from homology"/>
<accession>A0ABU5ITZ2</accession>
<feature type="transmembrane region" description="Helical" evidence="8">
    <location>
        <begin position="97"/>
        <end position="115"/>
    </location>
</feature>
<keyword evidence="5 8" id="KW-0812">Transmembrane</keyword>
<comment type="similarity">
    <text evidence="2 8">Belongs to the 4-toluene sulfonate uptake permease (TSUP) (TC 2.A.102) family.</text>
</comment>
<dbReference type="RefSeq" id="WP_322444905.1">
    <property type="nucleotide sequence ID" value="NZ_JAXOFX010000001.1"/>
</dbReference>
<feature type="transmembrane region" description="Helical" evidence="8">
    <location>
        <begin position="135"/>
        <end position="159"/>
    </location>
</feature>
<protein>
    <recommendedName>
        <fullName evidence="8">Probable membrane transporter protein</fullName>
    </recommendedName>
</protein>
<organism evidence="9 10">
    <name type="scientific">Robertmurraya mangrovi</name>
    <dbReference type="NCBI Taxonomy" id="3098077"/>
    <lineage>
        <taxon>Bacteria</taxon>
        <taxon>Bacillati</taxon>
        <taxon>Bacillota</taxon>
        <taxon>Bacilli</taxon>
        <taxon>Bacillales</taxon>
        <taxon>Bacillaceae</taxon>
        <taxon>Robertmurraya</taxon>
    </lineage>
</organism>
<dbReference type="Proteomes" id="UP001290455">
    <property type="component" value="Unassembled WGS sequence"/>
</dbReference>
<dbReference type="InterPro" id="IPR002781">
    <property type="entry name" value="TM_pro_TauE-like"/>
</dbReference>
<keyword evidence="4 8" id="KW-1003">Cell membrane</keyword>
<dbReference type="PANTHER" id="PTHR30269">
    <property type="entry name" value="TRANSMEMBRANE PROTEIN YFCA"/>
    <property type="match status" value="1"/>
</dbReference>
<evidence type="ECO:0000313" key="9">
    <source>
        <dbReference type="EMBL" id="MDZ5470607.1"/>
    </source>
</evidence>
<evidence type="ECO:0000256" key="5">
    <source>
        <dbReference type="ARBA" id="ARBA00022692"/>
    </source>
</evidence>
<reference evidence="9 10" key="1">
    <citation type="submission" date="2023-11" db="EMBL/GenBank/DDBJ databases">
        <title>Bacillus jintuensis, isolated from a mudflat on the Beibu Gulf coast.</title>
        <authorList>
            <person name="Li M."/>
        </authorList>
    </citation>
    <scope>NUCLEOTIDE SEQUENCE [LARGE SCALE GENOMIC DNA]</scope>
    <source>
        <strain evidence="9 10">31A1R</strain>
    </source>
</reference>
<evidence type="ECO:0000256" key="8">
    <source>
        <dbReference type="RuleBase" id="RU363041"/>
    </source>
</evidence>
<feature type="transmembrane region" description="Helical" evidence="8">
    <location>
        <begin position="38"/>
        <end position="61"/>
    </location>
</feature>
<comment type="caution">
    <text evidence="9">The sequence shown here is derived from an EMBL/GenBank/DDBJ whole genome shotgun (WGS) entry which is preliminary data.</text>
</comment>
<keyword evidence="7 8" id="KW-0472">Membrane</keyword>
<evidence type="ECO:0000256" key="1">
    <source>
        <dbReference type="ARBA" id="ARBA00004651"/>
    </source>
</evidence>
<evidence type="ECO:0000256" key="4">
    <source>
        <dbReference type="ARBA" id="ARBA00022475"/>
    </source>
</evidence>
<keyword evidence="10" id="KW-1185">Reference proteome</keyword>
<name>A0ABU5ITZ2_9BACI</name>
<keyword evidence="6 8" id="KW-1133">Transmembrane helix</keyword>
<gene>
    <name evidence="9" type="ORF">SM124_02475</name>
</gene>
<evidence type="ECO:0000256" key="7">
    <source>
        <dbReference type="ARBA" id="ARBA00023136"/>
    </source>
</evidence>
<evidence type="ECO:0000313" key="10">
    <source>
        <dbReference type="Proteomes" id="UP001290455"/>
    </source>
</evidence>
<dbReference type="InterPro" id="IPR052017">
    <property type="entry name" value="TSUP"/>
</dbReference>
<sequence length="245" mass="26666">MDLWMLVVIGFITTFVGTLAGSGGLIGMPSMLLVGLPIHSAIATAKFSNTLSSFSSFYFLLKNKQISFSSALKTAPFALGGGITGGILANSISEETMTIMAIFLLSLALVLALIRKPIEKDSADLMKIDKKIFPYLFGIGIYDGMFGPGQSTLLMYTYLHKGFTYLKAMAFTRFQTFLSCFGSFFLFLSAGHFNIQVGLSYALGAIIGAQLAVRVAKRMKVLYLKRLLHIVTVILIVQLTLKVVL</sequence>
<keyword evidence="3" id="KW-0813">Transport</keyword>
<feature type="transmembrane region" description="Helical" evidence="8">
    <location>
        <begin position="227"/>
        <end position="244"/>
    </location>
</feature>
<evidence type="ECO:0000256" key="3">
    <source>
        <dbReference type="ARBA" id="ARBA00022448"/>
    </source>
</evidence>
<dbReference type="EMBL" id="JAXOFX010000001">
    <property type="protein sequence ID" value="MDZ5470607.1"/>
    <property type="molecule type" value="Genomic_DNA"/>
</dbReference>
<evidence type="ECO:0000256" key="6">
    <source>
        <dbReference type="ARBA" id="ARBA00022989"/>
    </source>
</evidence>
<dbReference type="PANTHER" id="PTHR30269:SF0">
    <property type="entry name" value="MEMBRANE TRANSPORTER PROTEIN YFCA-RELATED"/>
    <property type="match status" value="1"/>
</dbReference>
<comment type="subcellular location">
    <subcellularLocation>
        <location evidence="1 8">Cell membrane</location>
        <topology evidence="1 8">Multi-pass membrane protein</topology>
    </subcellularLocation>
</comment>